<evidence type="ECO:0000313" key="5">
    <source>
        <dbReference type="Proteomes" id="UP000007266"/>
    </source>
</evidence>
<sequence>MENDPSKQEKAPEASFKKPLLVGKIGKFPKRLQNTESTPNKVIENKDSKEETEPSTVAVPASDDVPPVHKPVESKKTEIKSLPYEEPNWSSLPETTSQDYVLEVLKNGSIIETVNVMKKPFWTFGRLATCDICMQHPTISRYHAILQYRKDDKNSGFYIYDLESTHGTFLNKNRIKPRNYVRMRVGHMLKLGCSTRSYILTGPEQDAEEESALSVTELKQKREEQIRQRELEKLEEEERLRKQEERGIDWGLGEDADEETDLSENPFAQTNNEDLYLDNPKKALRGFFEREGLELEYDCTEQGMGQFLCKVELPVDDEMGRPIFAEIFHKGKKKEAVVQCALEACRILDRHGLLRQATHESRKRKPKNWEENDYYDSDDDTFLDRTGAIEKKREMRIKAKVPQKAETYESLMEKEKEINDSIKKLESELEECQKSLASVGTSSSGEADSLDSFMMELKQSKPSKQSLNKLKSELIKLKQEHGNVIKLVNIARPASLPPLVPEYAPNPNSGKVEKKSLPIFGKRKKIKVQVVSKSEPMHIDDGEEDEEEESEKEQTAEQEQVKEKEERHEEEQVEKLQKTDLKKDVNVDTNERKKRRNQRRMQQKQERAEIEKKKGYDEDAYKEDYNMWVPPSGQSGDGRTSLNDKLGY</sequence>
<dbReference type="CDD" id="cd22677">
    <property type="entry name" value="FHA_Kanadaptin"/>
    <property type="match status" value="1"/>
</dbReference>
<feature type="compositionally biased region" description="Acidic residues" evidence="2">
    <location>
        <begin position="541"/>
        <end position="551"/>
    </location>
</feature>
<feature type="domain" description="FHA" evidence="3">
    <location>
        <begin position="122"/>
        <end position="175"/>
    </location>
</feature>
<dbReference type="PhylomeDB" id="D6X3H9"/>
<gene>
    <name evidence="4" type="primary">AUGUSTUS-3.0.2_11256</name>
    <name evidence="4" type="ORF">TcasGA2_TC011256</name>
</gene>
<dbReference type="InterPro" id="IPR008984">
    <property type="entry name" value="SMAD_FHA_dom_sf"/>
</dbReference>
<dbReference type="AlphaFoldDB" id="D6X3H9"/>
<dbReference type="PANTHER" id="PTHR23308">
    <property type="entry name" value="NUCLEAR INHIBITOR OF PROTEIN PHOSPHATASE-1"/>
    <property type="match status" value="1"/>
</dbReference>
<dbReference type="Gene3D" id="2.60.200.20">
    <property type="match status" value="1"/>
</dbReference>
<feature type="coiled-coil region" evidence="1">
    <location>
        <begin position="215"/>
        <end position="247"/>
    </location>
</feature>
<dbReference type="CDD" id="cd19856">
    <property type="entry name" value="DSRM_Kanadaptin"/>
    <property type="match status" value="1"/>
</dbReference>
<proteinExistence type="predicted"/>
<evidence type="ECO:0000259" key="3">
    <source>
        <dbReference type="PROSITE" id="PS50006"/>
    </source>
</evidence>
<dbReference type="STRING" id="7070.D6X3H9"/>
<name>D6X3H9_TRICA</name>
<organism evidence="4 5">
    <name type="scientific">Tribolium castaneum</name>
    <name type="common">Red flour beetle</name>
    <dbReference type="NCBI Taxonomy" id="7070"/>
    <lineage>
        <taxon>Eukaryota</taxon>
        <taxon>Metazoa</taxon>
        <taxon>Ecdysozoa</taxon>
        <taxon>Arthropoda</taxon>
        <taxon>Hexapoda</taxon>
        <taxon>Insecta</taxon>
        <taxon>Pterygota</taxon>
        <taxon>Neoptera</taxon>
        <taxon>Endopterygota</taxon>
        <taxon>Coleoptera</taxon>
        <taxon>Polyphaga</taxon>
        <taxon>Cucujiformia</taxon>
        <taxon>Tenebrionidae</taxon>
        <taxon>Tenebrionidae incertae sedis</taxon>
        <taxon>Tribolium</taxon>
    </lineage>
</organism>
<dbReference type="SUPFAM" id="SSF49879">
    <property type="entry name" value="SMAD/FHA domain"/>
    <property type="match status" value="1"/>
</dbReference>
<keyword evidence="1" id="KW-0175">Coiled coil</keyword>
<dbReference type="InterPro" id="IPR000253">
    <property type="entry name" value="FHA_dom"/>
</dbReference>
<dbReference type="HOGENOM" id="CLU_015909_2_0_1"/>
<dbReference type="Gene3D" id="3.30.160.20">
    <property type="match status" value="1"/>
</dbReference>
<protein>
    <submittedName>
        <fullName evidence="4">Kanadaptin-like Protein</fullName>
    </submittedName>
</protein>
<accession>D6X3H9</accession>
<dbReference type="KEGG" id="tca:661407"/>
<dbReference type="OrthoDB" id="433755at2759"/>
<feature type="region of interest" description="Disordered" evidence="2">
    <location>
        <begin position="1"/>
        <end position="20"/>
    </location>
</feature>
<dbReference type="FunFam" id="2.60.200.20:FF:000054">
    <property type="entry name" value="Putative coiled-coil proteincoiled-coil protein"/>
    <property type="match status" value="1"/>
</dbReference>
<reference evidence="4 5" key="1">
    <citation type="journal article" date="2008" name="Nature">
        <title>The genome of the model beetle and pest Tribolium castaneum.</title>
        <authorList>
            <consortium name="Tribolium Genome Sequencing Consortium"/>
            <person name="Richards S."/>
            <person name="Gibbs R.A."/>
            <person name="Weinstock G.M."/>
            <person name="Brown S.J."/>
            <person name="Denell R."/>
            <person name="Beeman R.W."/>
            <person name="Gibbs R."/>
            <person name="Beeman R.W."/>
            <person name="Brown S.J."/>
            <person name="Bucher G."/>
            <person name="Friedrich M."/>
            <person name="Grimmelikhuijzen C.J."/>
            <person name="Klingler M."/>
            <person name="Lorenzen M."/>
            <person name="Richards S."/>
            <person name="Roth S."/>
            <person name="Schroder R."/>
            <person name="Tautz D."/>
            <person name="Zdobnov E.M."/>
            <person name="Muzny D."/>
            <person name="Gibbs R.A."/>
            <person name="Weinstock G.M."/>
            <person name="Attaway T."/>
            <person name="Bell S."/>
            <person name="Buhay C.J."/>
            <person name="Chandrabose M.N."/>
            <person name="Chavez D."/>
            <person name="Clerk-Blankenburg K.P."/>
            <person name="Cree A."/>
            <person name="Dao M."/>
            <person name="Davis C."/>
            <person name="Chacko J."/>
            <person name="Dinh H."/>
            <person name="Dugan-Rocha S."/>
            <person name="Fowler G."/>
            <person name="Garner T.T."/>
            <person name="Garnes J."/>
            <person name="Gnirke A."/>
            <person name="Hawes A."/>
            <person name="Hernandez J."/>
            <person name="Hines S."/>
            <person name="Holder M."/>
            <person name="Hume J."/>
            <person name="Jhangiani S.N."/>
            <person name="Joshi V."/>
            <person name="Khan Z.M."/>
            <person name="Jackson L."/>
            <person name="Kovar C."/>
            <person name="Kowis A."/>
            <person name="Lee S."/>
            <person name="Lewis L.R."/>
            <person name="Margolis J."/>
            <person name="Morgan M."/>
            <person name="Nazareth L.V."/>
            <person name="Nguyen N."/>
            <person name="Okwuonu G."/>
            <person name="Parker D."/>
            <person name="Richards S."/>
            <person name="Ruiz S.J."/>
            <person name="Santibanez J."/>
            <person name="Savard J."/>
            <person name="Scherer S.E."/>
            <person name="Schneider B."/>
            <person name="Sodergren E."/>
            <person name="Tautz D."/>
            <person name="Vattahil S."/>
            <person name="Villasana D."/>
            <person name="White C.S."/>
            <person name="Wright R."/>
            <person name="Park Y."/>
            <person name="Beeman R.W."/>
            <person name="Lord J."/>
            <person name="Oppert B."/>
            <person name="Lorenzen M."/>
            <person name="Brown S."/>
            <person name="Wang L."/>
            <person name="Savard J."/>
            <person name="Tautz D."/>
            <person name="Richards S."/>
            <person name="Weinstock G."/>
            <person name="Gibbs R.A."/>
            <person name="Liu Y."/>
            <person name="Worley K."/>
            <person name="Weinstock G."/>
            <person name="Elsik C.G."/>
            <person name="Reese J.T."/>
            <person name="Elhaik E."/>
            <person name="Landan G."/>
            <person name="Graur D."/>
            <person name="Arensburger P."/>
            <person name="Atkinson P."/>
            <person name="Beeman R.W."/>
            <person name="Beidler J."/>
            <person name="Brown S.J."/>
            <person name="Demuth J.P."/>
            <person name="Drury D.W."/>
            <person name="Du Y.Z."/>
            <person name="Fujiwara H."/>
            <person name="Lorenzen M."/>
            <person name="Maselli V."/>
            <person name="Osanai M."/>
            <person name="Park Y."/>
            <person name="Robertson H.M."/>
            <person name="Tu Z."/>
            <person name="Wang J.J."/>
            <person name="Wang S."/>
            <person name="Richards S."/>
            <person name="Song H."/>
            <person name="Zhang L."/>
            <person name="Sodergren E."/>
            <person name="Werner D."/>
            <person name="Stanke M."/>
            <person name="Morgenstern B."/>
            <person name="Solovyev V."/>
            <person name="Kosarev P."/>
            <person name="Brown G."/>
            <person name="Chen H.C."/>
            <person name="Ermolaeva O."/>
            <person name="Hlavina W."/>
            <person name="Kapustin Y."/>
            <person name="Kiryutin B."/>
            <person name="Kitts P."/>
            <person name="Maglott D."/>
            <person name="Pruitt K."/>
            <person name="Sapojnikov V."/>
            <person name="Souvorov A."/>
            <person name="Mackey A.J."/>
            <person name="Waterhouse R.M."/>
            <person name="Wyder S."/>
            <person name="Zdobnov E.M."/>
            <person name="Zdobnov E.M."/>
            <person name="Wyder S."/>
            <person name="Kriventseva E.V."/>
            <person name="Kadowaki T."/>
            <person name="Bork P."/>
            <person name="Aranda M."/>
            <person name="Bao R."/>
            <person name="Beermann A."/>
            <person name="Berns N."/>
            <person name="Bolognesi R."/>
            <person name="Bonneton F."/>
            <person name="Bopp D."/>
            <person name="Brown S.J."/>
            <person name="Bucher G."/>
            <person name="Butts T."/>
            <person name="Chaumot A."/>
            <person name="Denell R.E."/>
            <person name="Ferrier D.E."/>
            <person name="Friedrich M."/>
            <person name="Gordon C.M."/>
            <person name="Jindra M."/>
            <person name="Klingler M."/>
            <person name="Lan Q."/>
            <person name="Lattorff H.M."/>
            <person name="Laudet V."/>
            <person name="von Levetsow C."/>
            <person name="Liu Z."/>
            <person name="Lutz R."/>
            <person name="Lynch J.A."/>
            <person name="da Fonseca R.N."/>
            <person name="Posnien N."/>
            <person name="Reuter R."/>
            <person name="Roth S."/>
            <person name="Savard J."/>
            <person name="Schinko J.B."/>
            <person name="Schmitt C."/>
            <person name="Schoppmeier M."/>
            <person name="Schroder R."/>
            <person name="Shippy T.D."/>
            <person name="Simonnet F."/>
            <person name="Marques-Souza H."/>
            <person name="Tautz D."/>
            <person name="Tomoyasu Y."/>
            <person name="Trauner J."/>
            <person name="Van der Zee M."/>
            <person name="Vervoort M."/>
            <person name="Wittkopp N."/>
            <person name="Wimmer E.A."/>
            <person name="Yang X."/>
            <person name="Jones A.K."/>
            <person name="Sattelle D.B."/>
            <person name="Ebert P.R."/>
            <person name="Nelson D."/>
            <person name="Scott J.G."/>
            <person name="Beeman R.W."/>
            <person name="Muthukrishnan S."/>
            <person name="Kramer K.J."/>
            <person name="Arakane Y."/>
            <person name="Beeman R.W."/>
            <person name="Zhu Q."/>
            <person name="Hogenkamp D."/>
            <person name="Dixit R."/>
            <person name="Oppert B."/>
            <person name="Jiang H."/>
            <person name="Zou Z."/>
            <person name="Marshall J."/>
            <person name="Elpidina E."/>
            <person name="Vinokurov K."/>
            <person name="Oppert C."/>
            <person name="Zou Z."/>
            <person name="Evans J."/>
            <person name="Lu Z."/>
            <person name="Zhao P."/>
            <person name="Sumathipala N."/>
            <person name="Altincicek B."/>
            <person name="Vilcinskas A."/>
            <person name="Williams M."/>
            <person name="Hultmark D."/>
            <person name="Hetru C."/>
            <person name="Jiang H."/>
            <person name="Grimmelikhuijzen C.J."/>
            <person name="Hauser F."/>
            <person name="Cazzamali G."/>
            <person name="Williamson M."/>
            <person name="Park Y."/>
            <person name="Li B."/>
            <person name="Tanaka Y."/>
            <person name="Predel R."/>
            <person name="Neupert S."/>
            <person name="Schachtner J."/>
            <person name="Verleyen P."/>
            <person name="Raible F."/>
            <person name="Bork P."/>
            <person name="Friedrich M."/>
            <person name="Walden K.K."/>
            <person name="Robertson H.M."/>
            <person name="Angeli S."/>
            <person name="Foret S."/>
            <person name="Bucher G."/>
            <person name="Schuetz S."/>
            <person name="Maleszka R."/>
            <person name="Wimmer E.A."/>
            <person name="Beeman R.W."/>
            <person name="Lorenzen M."/>
            <person name="Tomoyasu Y."/>
            <person name="Miller S.C."/>
            <person name="Grossmann D."/>
            <person name="Bucher G."/>
        </authorList>
    </citation>
    <scope>NUCLEOTIDE SEQUENCE [LARGE SCALE GENOMIC DNA]</scope>
    <source>
        <strain evidence="4 5">Georgia GA2</strain>
    </source>
</reference>
<dbReference type="Proteomes" id="UP000007266">
    <property type="component" value="Linkage group 10"/>
</dbReference>
<feature type="coiled-coil region" evidence="1">
    <location>
        <begin position="408"/>
        <end position="442"/>
    </location>
</feature>
<dbReference type="EMBL" id="KQ971374">
    <property type="protein sequence ID" value="EEZ97426.1"/>
    <property type="molecule type" value="Genomic_DNA"/>
</dbReference>
<dbReference type="GO" id="GO:0003729">
    <property type="term" value="F:mRNA binding"/>
    <property type="evidence" value="ECO:0000318"/>
    <property type="project" value="GO_Central"/>
</dbReference>
<dbReference type="eggNOG" id="KOG1881">
    <property type="taxonomic scope" value="Eukaryota"/>
</dbReference>
<evidence type="ECO:0000256" key="2">
    <source>
        <dbReference type="SAM" id="MobiDB-lite"/>
    </source>
</evidence>
<dbReference type="OMA" id="QQAIWTF"/>
<feature type="region of interest" description="Disordered" evidence="2">
    <location>
        <begin position="27"/>
        <end position="74"/>
    </location>
</feature>
<keyword evidence="5" id="KW-1185">Reference proteome</keyword>
<feature type="region of interest" description="Disordered" evidence="2">
    <location>
        <begin position="495"/>
        <end position="648"/>
    </location>
</feature>
<dbReference type="PROSITE" id="PS50006">
    <property type="entry name" value="FHA_DOMAIN"/>
    <property type="match status" value="1"/>
</dbReference>
<reference evidence="4 5" key="2">
    <citation type="journal article" date="2010" name="Nucleic Acids Res.">
        <title>BeetleBase in 2010: revisions to provide comprehensive genomic information for Tribolium castaneum.</title>
        <authorList>
            <person name="Kim H.S."/>
            <person name="Murphy T."/>
            <person name="Xia J."/>
            <person name="Caragea D."/>
            <person name="Park Y."/>
            <person name="Beeman R.W."/>
            <person name="Lorenzen M.D."/>
            <person name="Butcher S."/>
            <person name="Manak J.R."/>
            <person name="Brown S.J."/>
        </authorList>
    </citation>
    <scope>GENOME REANNOTATION</scope>
    <source>
        <strain evidence="4 5">Georgia GA2</strain>
    </source>
</reference>
<dbReference type="Pfam" id="PF00498">
    <property type="entry name" value="FHA"/>
    <property type="match status" value="1"/>
</dbReference>
<feature type="compositionally biased region" description="Basic and acidic residues" evidence="2">
    <location>
        <begin position="552"/>
        <end position="591"/>
    </location>
</feature>
<evidence type="ECO:0000256" key="1">
    <source>
        <dbReference type="SAM" id="Coils"/>
    </source>
</evidence>
<dbReference type="InterPro" id="IPR050923">
    <property type="entry name" value="Cell_Proc_Reg/RNA_Proc"/>
</dbReference>
<feature type="compositionally biased region" description="Basic and acidic residues" evidence="2">
    <location>
        <begin position="43"/>
        <end position="52"/>
    </location>
</feature>
<evidence type="ECO:0000313" key="4">
    <source>
        <dbReference type="EMBL" id="EEZ97426.1"/>
    </source>
</evidence>
<feature type="compositionally biased region" description="Basic and acidic residues" evidence="2">
    <location>
        <begin position="1"/>
        <end position="16"/>
    </location>
</feature>
<dbReference type="SMART" id="SM00240">
    <property type="entry name" value="FHA"/>
    <property type="match status" value="1"/>
</dbReference>
<feature type="compositionally biased region" description="Basic residues" evidence="2">
    <location>
        <begin position="592"/>
        <end position="602"/>
    </location>
</feature>
<feature type="compositionally biased region" description="Polar residues" evidence="2">
    <location>
        <begin position="632"/>
        <end position="648"/>
    </location>
</feature>
<feature type="compositionally biased region" description="Basic and acidic residues" evidence="2">
    <location>
        <begin position="603"/>
        <end position="625"/>
    </location>
</feature>